<keyword evidence="1" id="KW-0732">Signal</keyword>
<dbReference type="SUPFAM" id="SSF56219">
    <property type="entry name" value="DNase I-like"/>
    <property type="match status" value="1"/>
</dbReference>
<keyword evidence="3" id="KW-0378">Hydrolase</keyword>
<evidence type="ECO:0000256" key="1">
    <source>
        <dbReference type="SAM" id="SignalP"/>
    </source>
</evidence>
<organism evidence="3 4">
    <name type="scientific">Vibrio ouci</name>
    <dbReference type="NCBI Taxonomy" id="2499078"/>
    <lineage>
        <taxon>Bacteria</taxon>
        <taxon>Pseudomonadati</taxon>
        <taxon>Pseudomonadota</taxon>
        <taxon>Gammaproteobacteria</taxon>
        <taxon>Vibrionales</taxon>
        <taxon>Vibrionaceae</taxon>
        <taxon>Vibrio</taxon>
    </lineage>
</organism>
<dbReference type="Proteomes" id="UP000297753">
    <property type="component" value="Unassembled WGS sequence"/>
</dbReference>
<evidence type="ECO:0000313" key="4">
    <source>
        <dbReference type="Proteomes" id="UP000297753"/>
    </source>
</evidence>
<name>A0A4Y8WBL2_9VIBR</name>
<proteinExistence type="predicted"/>
<sequence length="292" mass="33180">MQKTWPILSVLTLLGSFNSYADTVYSAWNLEWLSSHPSAKFKPSQRELQDYQALREHFASFNSDVVAFQEVNDKQALRKVIGDEYQVYFSHRSLGENQYHQFSDINQYTGFAVKSGVPVEDKPDIQLDLARNSKLRFASYVVLYPESTQPIHALSVHLKARCSGAYKDSKACRTLKAQGEQLNKWIQAREDNNDAYVILGDFNHNLGYNGDWLWKGISKGTDATLATKTTKAKCKVKSRNNPNKTHQFKSLIDHIIVSSDLAFGSPKQNLYKVDDVLNHQMSDHCPISVTIK</sequence>
<feature type="chain" id="PRO_5021361929" evidence="1">
    <location>
        <begin position="22"/>
        <end position="292"/>
    </location>
</feature>
<comment type="caution">
    <text evidence="3">The sequence shown here is derived from an EMBL/GenBank/DDBJ whole genome shotgun (WGS) entry which is preliminary data.</text>
</comment>
<dbReference type="Gene3D" id="3.60.10.10">
    <property type="entry name" value="Endonuclease/exonuclease/phosphatase"/>
    <property type="match status" value="1"/>
</dbReference>
<dbReference type="InterPro" id="IPR036691">
    <property type="entry name" value="Endo/exonu/phosph_ase_sf"/>
</dbReference>
<reference evidence="3 4" key="1">
    <citation type="submission" date="2019-01" db="EMBL/GenBank/DDBJ databases">
        <title>Vibrio BEI176 sp. nov, a marine bacterium isolated from China: eastern marignal seas.</title>
        <authorList>
            <person name="Li B."/>
        </authorList>
    </citation>
    <scope>NUCLEOTIDE SEQUENCE [LARGE SCALE GENOMIC DNA]</scope>
    <source>
        <strain evidence="3 4">BEI176</strain>
    </source>
</reference>
<protein>
    <submittedName>
        <fullName evidence="3">Endonuclease/exonuclease/phosphatase family protein</fullName>
    </submittedName>
</protein>
<dbReference type="InterPro" id="IPR005135">
    <property type="entry name" value="Endo/exonuclease/phosphatase"/>
</dbReference>
<dbReference type="GO" id="GO:0004519">
    <property type="term" value="F:endonuclease activity"/>
    <property type="evidence" value="ECO:0007669"/>
    <property type="project" value="UniProtKB-KW"/>
</dbReference>
<dbReference type="Pfam" id="PF03372">
    <property type="entry name" value="Exo_endo_phos"/>
    <property type="match status" value="1"/>
</dbReference>
<accession>A0A4Y8WBL2</accession>
<gene>
    <name evidence="3" type="ORF">ELS82_20910</name>
</gene>
<dbReference type="AlphaFoldDB" id="A0A4Y8WBL2"/>
<keyword evidence="3" id="KW-0540">Nuclease</keyword>
<feature type="signal peptide" evidence="1">
    <location>
        <begin position="1"/>
        <end position="21"/>
    </location>
</feature>
<feature type="domain" description="Endonuclease/exonuclease/phosphatase" evidence="2">
    <location>
        <begin position="28"/>
        <end position="284"/>
    </location>
</feature>
<keyword evidence="3" id="KW-0255">Endonuclease</keyword>
<keyword evidence="4" id="KW-1185">Reference proteome</keyword>
<evidence type="ECO:0000313" key="3">
    <source>
        <dbReference type="EMBL" id="TFH89671.1"/>
    </source>
</evidence>
<keyword evidence="3" id="KW-0269">Exonuclease</keyword>
<evidence type="ECO:0000259" key="2">
    <source>
        <dbReference type="Pfam" id="PF03372"/>
    </source>
</evidence>
<dbReference type="GO" id="GO:0004527">
    <property type="term" value="F:exonuclease activity"/>
    <property type="evidence" value="ECO:0007669"/>
    <property type="project" value="UniProtKB-KW"/>
</dbReference>
<dbReference type="RefSeq" id="WP_134837189.1">
    <property type="nucleotide sequence ID" value="NZ_SATR01000050.1"/>
</dbReference>
<dbReference type="EMBL" id="SATR01000050">
    <property type="protein sequence ID" value="TFH89671.1"/>
    <property type="molecule type" value="Genomic_DNA"/>
</dbReference>
<dbReference type="OrthoDB" id="395856at2"/>